<dbReference type="EMBL" id="LNGD01000070">
    <property type="protein sequence ID" value="KYC51205.1"/>
    <property type="molecule type" value="Genomic_DNA"/>
</dbReference>
<comment type="caution">
    <text evidence="1">The sequence shown here is derived from an EMBL/GenBank/DDBJ whole genome shotgun (WGS) entry which is preliminary data.</text>
</comment>
<organism evidence="1 2">
    <name type="scientific">Candidatus Methanofastidiosum methylothiophilum</name>
    <dbReference type="NCBI Taxonomy" id="1705564"/>
    <lineage>
        <taxon>Archaea</taxon>
        <taxon>Methanobacteriati</taxon>
        <taxon>Methanobacteriota</taxon>
        <taxon>Stenosarchaea group</taxon>
        <taxon>Candidatus Methanofastidiosia</taxon>
        <taxon>Candidatus Methanofastidiosales</taxon>
        <taxon>Candidatus Methanofastidiosaceae</taxon>
        <taxon>Candidatus Methanofastidiosum</taxon>
    </lineage>
</organism>
<dbReference type="Proteomes" id="UP000075578">
    <property type="component" value="Unassembled WGS sequence"/>
</dbReference>
<gene>
    <name evidence="1" type="ORF">AMQ74_01161</name>
</gene>
<evidence type="ECO:0000313" key="1">
    <source>
        <dbReference type="EMBL" id="KYC51205.1"/>
    </source>
</evidence>
<proteinExistence type="predicted"/>
<dbReference type="AlphaFoldDB" id="A0A150J283"/>
<sequence>MKKIYAILISVLFVVSVFGVASVFGSVECSIKASPATVRVGDNITVVSSSSTVTVSGNAGVTLISGPTLDNGKYVLVYKAITAGDVNFKASGGCNATVKVYSRDLPFKFFAKLFGLGKPE</sequence>
<reference evidence="1 2" key="1">
    <citation type="journal article" date="2016" name="ISME J.">
        <title>Chasing the elusive Euryarchaeota class WSA2: genomes reveal a uniquely fastidious methyl-reducing methanogen.</title>
        <authorList>
            <person name="Nobu M.K."/>
            <person name="Narihiro T."/>
            <person name="Kuroda K."/>
            <person name="Mei R."/>
            <person name="Liu W.T."/>
        </authorList>
    </citation>
    <scope>NUCLEOTIDE SEQUENCE [LARGE SCALE GENOMIC DNA]</scope>
    <source>
        <strain evidence="1">U1lsi0528_Bin089</strain>
    </source>
</reference>
<protein>
    <submittedName>
        <fullName evidence="1">Uncharacterized protein</fullName>
    </submittedName>
</protein>
<evidence type="ECO:0000313" key="2">
    <source>
        <dbReference type="Proteomes" id="UP000075578"/>
    </source>
</evidence>
<accession>A0A150J283</accession>
<name>A0A150J283_9EURY</name>